<name>A0A376BVZ6_9NEIS</name>
<keyword evidence="3" id="KW-1185">Reference proteome</keyword>
<dbReference type="EMBL" id="UFSO01000003">
    <property type="protein sequence ID" value="SSY80978.1"/>
    <property type="molecule type" value="Genomic_DNA"/>
</dbReference>
<dbReference type="AlphaFoldDB" id="A0A376BVZ6"/>
<proteinExistence type="predicted"/>
<dbReference type="STRING" id="1120980.GCA_000745955_00406"/>
<keyword evidence="1" id="KW-1133">Transmembrane helix</keyword>
<gene>
    <name evidence="2" type="ORF">NCTC10283_02542</name>
</gene>
<dbReference type="InterPro" id="IPR013362">
    <property type="entry name" value="Pilus_4_PilV"/>
</dbReference>
<keyword evidence="1" id="KW-0812">Transmembrane</keyword>
<feature type="transmembrane region" description="Helical" evidence="1">
    <location>
        <begin position="12"/>
        <end position="33"/>
    </location>
</feature>
<dbReference type="OrthoDB" id="8614013at2"/>
<accession>A0A376BVZ6</accession>
<dbReference type="RefSeq" id="WP_034291173.1">
    <property type="nucleotide sequence ID" value="NZ_CP091519.2"/>
</dbReference>
<dbReference type="NCBIfam" id="TIGR02523">
    <property type="entry name" value="type_IV_pilV"/>
    <property type="match status" value="1"/>
</dbReference>
<reference evidence="2 3" key="1">
    <citation type="submission" date="2018-06" db="EMBL/GenBank/DDBJ databases">
        <authorList>
            <consortium name="Pathogen Informatics"/>
            <person name="Doyle S."/>
        </authorList>
    </citation>
    <scope>NUCLEOTIDE SEQUENCE [LARGE SCALE GENOMIC DNA]</scope>
    <source>
        <strain evidence="2 3">NCTC10283</strain>
    </source>
</reference>
<evidence type="ECO:0000313" key="2">
    <source>
        <dbReference type="EMBL" id="SSY80978.1"/>
    </source>
</evidence>
<organism evidence="2 3">
    <name type="scientific">Alysiella crassa</name>
    <dbReference type="NCBI Taxonomy" id="153491"/>
    <lineage>
        <taxon>Bacteria</taxon>
        <taxon>Pseudomonadati</taxon>
        <taxon>Pseudomonadota</taxon>
        <taxon>Betaproteobacteria</taxon>
        <taxon>Neisseriales</taxon>
        <taxon>Neisseriaceae</taxon>
        <taxon>Alysiella</taxon>
    </lineage>
</organism>
<keyword evidence="1" id="KW-0472">Membrane</keyword>
<dbReference type="Proteomes" id="UP000254209">
    <property type="component" value="Unassembled WGS sequence"/>
</dbReference>
<protein>
    <submittedName>
        <fullName evidence="2">Tfp pilus assembly protein PilV</fullName>
    </submittedName>
</protein>
<sequence length="210" mass="22652">MTNLQNKQMGSTLVEVIVSVFLLTFGVLGLMAAQLRSVASLSEAENRNAVALAAENLADGMQMNPSVQRLVTTNGLNIVRRYPDYIRGVTKVNPLDAAANKLPTPLTGASSWTADSGSRDAITKAQVAENQLRIFEQGLTQLPNTVDIQYAICLDNASGEPTYNNGTMNPNCRPSNTGNDRTVIKVLWVVRGDNATSAPVVFTYQLHVSQ</sequence>
<evidence type="ECO:0000256" key="1">
    <source>
        <dbReference type="SAM" id="Phobius"/>
    </source>
</evidence>
<evidence type="ECO:0000313" key="3">
    <source>
        <dbReference type="Proteomes" id="UP000254209"/>
    </source>
</evidence>